<keyword evidence="2" id="KW-1185">Reference proteome</keyword>
<dbReference type="RefSeq" id="WP_268051593.1">
    <property type="nucleotide sequence ID" value="NZ_JAPQES010000007.1"/>
</dbReference>
<protein>
    <submittedName>
        <fullName evidence="1">Uncharacterized protein</fullName>
    </submittedName>
</protein>
<dbReference type="Proteomes" id="UP001079657">
    <property type="component" value="Unassembled WGS sequence"/>
</dbReference>
<proteinExistence type="predicted"/>
<reference evidence="1" key="1">
    <citation type="submission" date="2022-12" db="EMBL/GenBank/DDBJ databases">
        <authorList>
            <person name="Wang J."/>
        </authorList>
    </citation>
    <scope>NUCLEOTIDE SEQUENCE</scope>
    <source>
        <strain evidence="1">HY-42-06</strain>
    </source>
</reference>
<accession>A0ABT4CU44</accession>
<comment type="caution">
    <text evidence="1">The sequence shown here is derived from an EMBL/GenBank/DDBJ whole genome shotgun (WGS) entry which is preliminary data.</text>
</comment>
<organism evidence="1 2">
    <name type="scientific">Clostridium ganghwense</name>
    <dbReference type="NCBI Taxonomy" id="312089"/>
    <lineage>
        <taxon>Bacteria</taxon>
        <taxon>Bacillati</taxon>
        <taxon>Bacillota</taxon>
        <taxon>Clostridia</taxon>
        <taxon>Eubacteriales</taxon>
        <taxon>Clostridiaceae</taxon>
        <taxon>Clostridium</taxon>
    </lineage>
</organism>
<dbReference type="EMBL" id="JAPQES010000007">
    <property type="protein sequence ID" value="MCY6372582.1"/>
    <property type="molecule type" value="Genomic_DNA"/>
</dbReference>
<sequence>MSSILEQYAINTEDSKVIVLKDIKINILDNNYTLHKGTIYDMHGYYYVIENDETELYYTIKINGNVPISVSGRYISQLCYICIDDWSIKDKECLVGLCNEPDKDIRLASILDIEEEINESCVSEGTPYEEREMYAWNGDNGGIIVAKEGVYIWSEESNKYVCF</sequence>
<evidence type="ECO:0000313" key="2">
    <source>
        <dbReference type="Proteomes" id="UP001079657"/>
    </source>
</evidence>
<evidence type="ECO:0000313" key="1">
    <source>
        <dbReference type="EMBL" id="MCY6372582.1"/>
    </source>
</evidence>
<name>A0ABT4CU44_9CLOT</name>
<gene>
    <name evidence="1" type="ORF">OXH55_18280</name>
</gene>